<organism evidence="1 2">
    <name type="scientific">Pochonia chlamydosporia 170</name>
    <dbReference type="NCBI Taxonomy" id="1380566"/>
    <lineage>
        <taxon>Eukaryota</taxon>
        <taxon>Fungi</taxon>
        <taxon>Dikarya</taxon>
        <taxon>Ascomycota</taxon>
        <taxon>Pezizomycotina</taxon>
        <taxon>Sordariomycetes</taxon>
        <taxon>Hypocreomycetidae</taxon>
        <taxon>Hypocreales</taxon>
        <taxon>Clavicipitaceae</taxon>
        <taxon>Pochonia</taxon>
    </lineage>
</organism>
<reference evidence="1 2" key="1">
    <citation type="journal article" date="2016" name="PLoS Pathog.">
        <title>Biosynthesis of antibiotic leucinostatins in bio-control fungus Purpureocillium lilacinum and their inhibition on phytophthora revealed by genome mining.</title>
        <authorList>
            <person name="Wang G."/>
            <person name="Liu Z."/>
            <person name="Lin R."/>
            <person name="Li E."/>
            <person name="Mao Z."/>
            <person name="Ling J."/>
            <person name="Yang Y."/>
            <person name="Yin W.B."/>
            <person name="Xie B."/>
        </authorList>
    </citation>
    <scope>NUCLEOTIDE SEQUENCE [LARGE SCALE GENOMIC DNA]</scope>
    <source>
        <strain evidence="1">170</strain>
    </source>
</reference>
<dbReference type="EMBL" id="LSBJ02000001">
    <property type="protein sequence ID" value="OAQ73416.1"/>
    <property type="molecule type" value="Genomic_DNA"/>
</dbReference>
<protein>
    <submittedName>
        <fullName evidence="1">Uncharacterized protein</fullName>
    </submittedName>
</protein>
<dbReference type="KEGG" id="pchm:VFPPC_15302"/>
<name>A0A179G6I6_METCM</name>
<accession>A0A179G6I6</accession>
<dbReference type="Proteomes" id="UP000078397">
    <property type="component" value="Unassembled WGS sequence"/>
</dbReference>
<proteinExistence type="predicted"/>
<evidence type="ECO:0000313" key="1">
    <source>
        <dbReference type="EMBL" id="OAQ73416.1"/>
    </source>
</evidence>
<sequence length="72" mass="7949">MFIAQEAQIGLEFRQTVRSSALPSLPGFFTSQYCCVVKPDLSALKCFIPSTPNMKAIRAPRLPSPCYSVLEP</sequence>
<evidence type="ECO:0000313" key="2">
    <source>
        <dbReference type="Proteomes" id="UP000078397"/>
    </source>
</evidence>
<keyword evidence="2" id="KW-1185">Reference proteome</keyword>
<dbReference type="AlphaFoldDB" id="A0A179G6I6"/>
<comment type="caution">
    <text evidence="1">The sequence shown here is derived from an EMBL/GenBank/DDBJ whole genome shotgun (WGS) entry which is preliminary data.</text>
</comment>
<gene>
    <name evidence="1" type="ORF">VFPPC_15302</name>
</gene>
<dbReference type="RefSeq" id="XP_018149499.1">
    <property type="nucleotide sequence ID" value="XM_018293055.1"/>
</dbReference>
<dbReference type="GeneID" id="28857049"/>